<proteinExistence type="predicted"/>
<protein>
    <submittedName>
        <fullName evidence="2">Unannotated protein</fullName>
    </submittedName>
</protein>
<gene>
    <name evidence="2" type="ORF">UFOPK1493_04483</name>
</gene>
<feature type="transmembrane region" description="Helical" evidence="1">
    <location>
        <begin position="175"/>
        <end position="193"/>
    </location>
</feature>
<keyword evidence="1" id="KW-1133">Transmembrane helix</keyword>
<sequence length="201" mass="20254">MGSVRSTGRGLLVLAVCAAAASFALTVSPVGPGSTVSASCATGAPPELTRVTGQATSVTERRPDGVIVELAADNGATWTVEFSGRTLERLADGTENTVEDAWKGDLPIVGGRYSIAGWRAGDQLRLLMDACVNAEVELLGAPAPSVAPADAAASAPPVTFRLTSADEVDDGASPAPFLAIGLGVVVAAGIVVLRRRSAGRS</sequence>
<reference evidence="2" key="1">
    <citation type="submission" date="2020-05" db="EMBL/GenBank/DDBJ databases">
        <authorList>
            <person name="Chiriac C."/>
            <person name="Salcher M."/>
            <person name="Ghai R."/>
            <person name="Kavagutti S V."/>
        </authorList>
    </citation>
    <scope>NUCLEOTIDE SEQUENCE</scope>
</reference>
<dbReference type="AlphaFoldDB" id="A0A6J6GW84"/>
<accession>A0A6J6GW84</accession>
<keyword evidence="1" id="KW-0472">Membrane</keyword>
<evidence type="ECO:0000256" key="1">
    <source>
        <dbReference type="SAM" id="Phobius"/>
    </source>
</evidence>
<keyword evidence="1" id="KW-0812">Transmembrane</keyword>
<dbReference type="EMBL" id="CAEZSR010000363">
    <property type="protein sequence ID" value="CAB4603354.1"/>
    <property type="molecule type" value="Genomic_DNA"/>
</dbReference>
<organism evidence="2">
    <name type="scientific">freshwater metagenome</name>
    <dbReference type="NCBI Taxonomy" id="449393"/>
    <lineage>
        <taxon>unclassified sequences</taxon>
        <taxon>metagenomes</taxon>
        <taxon>ecological metagenomes</taxon>
    </lineage>
</organism>
<name>A0A6J6GW84_9ZZZZ</name>
<evidence type="ECO:0000313" key="2">
    <source>
        <dbReference type="EMBL" id="CAB4603354.1"/>
    </source>
</evidence>